<feature type="signal peptide" evidence="1">
    <location>
        <begin position="1"/>
        <end position="19"/>
    </location>
</feature>
<evidence type="ECO:0000313" key="3">
    <source>
        <dbReference type="Proteomes" id="UP001595979"/>
    </source>
</evidence>
<protein>
    <recommendedName>
        <fullName evidence="4">DUF5666 domain-containing protein</fullName>
    </recommendedName>
</protein>
<keyword evidence="3" id="KW-1185">Reference proteome</keyword>
<proteinExistence type="predicted"/>
<evidence type="ECO:0000313" key="2">
    <source>
        <dbReference type="EMBL" id="MFC5847827.1"/>
    </source>
</evidence>
<dbReference type="Proteomes" id="UP001595979">
    <property type="component" value="Unassembled WGS sequence"/>
</dbReference>
<gene>
    <name evidence="2" type="ORF">ACFPQ6_05840</name>
</gene>
<reference evidence="3" key="1">
    <citation type="journal article" date="2019" name="Int. J. Syst. Evol. Microbiol.">
        <title>The Global Catalogue of Microorganisms (GCM) 10K type strain sequencing project: providing services to taxonomists for standard genome sequencing and annotation.</title>
        <authorList>
            <consortium name="The Broad Institute Genomics Platform"/>
            <consortium name="The Broad Institute Genome Sequencing Center for Infectious Disease"/>
            <person name="Wu L."/>
            <person name="Ma J."/>
        </authorList>
    </citation>
    <scope>NUCLEOTIDE SEQUENCE [LARGE SCALE GENOMIC DNA]</scope>
    <source>
        <strain evidence="3">CGMCC 1.15053</strain>
    </source>
</reference>
<sequence length="124" mass="12835">MRKRTLGALAALLSTLALALQAPETQLSLRSSYGGAVLEGRVSAARSDALTGVWAGPGRARLMRCSPLCTVVSSVPVQGLLVLSGDSAYRVALAGQFQAGQKVSVTLRFQNQGVVVAQAVVSRP</sequence>
<evidence type="ECO:0000256" key="1">
    <source>
        <dbReference type="SAM" id="SignalP"/>
    </source>
</evidence>
<name>A0ABW1DGN7_9DEIO</name>
<keyword evidence="1" id="KW-0732">Signal</keyword>
<feature type="chain" id="PRO_5047461468" description="DUF5666 domain-containing protein" evidence="1">
    <location>
        <begin position="20"/>
        <end position="124"/>
    </location>
</feature>
<dbReference type="RefSeq" id="WP_380047296.1">
    <property type="nucleotide sequence ID" value="NZ_JBHSOH010000005.1"/>
</dbReference>
<accession>A0ABW1DGN7</accession>
<organism evidence="2 3">
    <name type="scientific">Deinococcus petrolearius</name>
    <dbReference type="NCBI Taxonomy" id="1751295"/>
    <lineage>
        <taxon>Bacteria</taxon>
        <taxon>Thermotogati</taxon>
        <taxon>Deinococcota</taxon>
        <taxon>Deinococci</taxon>
        <taxon>Deinococcales</taxon>
        <taxon>Deinococcaceae</taxon>
        <taxon>Deinococcus</taxon>
    </lineage>
</organism>
<dbReference type="EMBL" id="JBHSOH010000005">
    <property type="protein sequence ID" value="MFC5847827.1"/>
    <property type="molecule type" value="Genomic_DNA"/>
</dbReference>
<evidence type="ECO:0008006" key="4">
    <source>
        <dbReference type="Google" id="ProtNLM"/>
    </source>
</evidence>
<comment type="caution">
    <text evidence="2">The sequence shown here is derived from an EMBL/GenBank/DDBJ whole genome shotgun (WGS) entry which is preliminary data.</text>
</comment>